<evidence type="ECO:0000313" key="2">
    <source>
        <dbReference type="Proteomes" id="UP001501777"/>
    </source>
</evidence>
<reference evidence="2" key="1">
    <citation type="journal article" date="2019" name="Int. J. Syst. Evol. Microbiol.">
        <title>The Global Catalogue of Microorganisms (GCM) 10K type strain sequencing project: providing services to taxonomists for standard genome sequencing and annotation.</title>
        <authorList>
            <consortium name="The Broad Institute Genomics Platform"/>
            <consortium name="The Broad Institute Genome Sequencing Center for Infectious Disease"/>
            <person name="Wu L."/>
            <person name="Ma J."/>
        </authorList>
    </citation>
    <scope>NUCLEOTIDE SEQUENCE [LARGE SCALE GENOMIC DNA]</scope>
    <source>
        <strain evidence="2">JCM 4395</strain>
    </source>
</reference>
<protein>
    <submittedName>
        <fullName evidence="1">Uncharacterized protein</fullName>
    </submittedName>
</protein>
<sequence length="321" mass="35104">MAQHTLPQYDSLRPETRKAIGTVLHNLRINAGEAGKALVLNEVAARSGICIGTLSQAENGIRLTWRTIEGHVEACTRTKAKMNAALRAIKRLIETDAAETGSGATTAEEQVGSAITNDAIKKEARAYWNRRSELRMPPGMKSFEDGVLCLSALSDRSCVSLRSLADTMTTKAGCKISHSTLAQIFNGKARLNPTRLRGLLIAHQVPYKSWASWSNFFRNHDPDQRGETYWALPPDPETLTAQRKQFGETLMKAVGEDVIIKRYATLAGTDSATINQIFDGEDVAYGVISRALAAARQYGVSPDTMRKLIKLAAPLKFTATT</sequence>
<organism evidence="1 2">
    <name type="scientific">Streptomyces longisporus</name>
    <dbReference type="NCBI Taxonomy" id="1948"/>
    <lineage>
        <taxon>Bacteria</taxon>
        <taxon>Bacillati</taxon>
        <taxon>Actinomycetota</taxon>
        <taxon>Actinomycetes</taxon>
        <taxon>Kitasatosporales</taxon>
        <taxon>Streptomycetaceae</taxon>
        <taxon>Streptomyces</taxon>
    </lineage>
</organism>
<keyword evidence="2" id="KW-1185">Reference proteome</keyword>
<proteinExistence type="predicted"/>
<dbReference type="Proteomes" id="UP001501777">
    <property type="component" value="Unassembled WGS sequence"/>
</dbReference>
<comment type="caution">
    <text evidence="1">The sequence shown here is derived from an EMBL/GenBank/DDBJ whole genome shotgun (WGS) entry which is preliminary data.</text>
</comment>
<name>A0ABP6AUD0_STRLO</name>
<dbReference type="RefSeq" id="WP_344407007.1">
    <property type="nucleotide sequence ID" value="NZ_BAAASG010000036.1"/>
</dbReference>
<dbReference type="EMBL" id="BAAASG010000036">
    <property type="protein sequence ID" value="GAA2523660.1"/>
    <property type="molecule type" value="Genomic_DNA"/>
</dbReference>
<gene>
    <name evidence="1" type="ORF">GCM10010276_88600</name>
</gene>
<evidence type="ECO:0000313" key="1">
    <source>
        <dbReference type="EMBL" id="GAA2523660.1"/>
    </source>
</evidence>
<accession>A0ABP6AUD0</accession>